<proteinExistence type="predicted"/>
<sequence>MHAFDLAFVTQQSAKPRAPACDAKAAGYSCDPFDRPAARTRQPSDEVFDRGGQRLCLRPPQCAGDGELELEAKGIPRRRLQHLAAACDISEELELLEEEPLEALRLECAMRELPFVVLRDRRELAICLLAIALWDALPHSELVREARHWGVSSVGDAEGVIAQLVDALWTSLAEALRAHSGEQACLTVC</sequence>
<accession>A0A812L3Y0</accession>
<evidence type="ECO:0000313" key="2">
    <source>
        <dbReference type="Proteomes" id="UP000604046"/>
    </source>
</evidence>
<comment type="caution">
    <text evidence="1">The sequence shown here is derived from an EMBL/GenBank/DDBJ whole genome shotgun (WGS) entry which is preliminary data.</text>
</comment>
<dbReference type="EMBL" id="CAJNDS010000924">
    <property type="protein sequence ID" value="CAE7240991.1"/>
    <property type="molecule type" value="Genomic_DNA"/>
</dbReference>
<name>A0A812L3Y0_9DINO</name>
<dbReference type="AlphaFoldDB" id="A0A812L3Y0"/>
<evidence type="ECO:0000313" key="1">
    <source>
        <dbReference type="EMBL" id="CAE7240991.1"/>
    </source>
</evidence>
<gene>
    <name evidence="1" type="primary">Kidins220</name>
    <name evidence="1" type="ORF">SNAT2548_LOCUS10847</name>
</gene>
<keyword evidence="2" id="KW-1185">Reference proteome</keyword>
<reference evidence="1" key="1">
    <citation type="submission" date="2021-02" db="EMBL/GenBank/DDBJ databases">
        <authorList>
            <person name="Dougan E. K."/>
            <person name="Rhodes N."/>
            <person name="Thang M."/>
            <person name="Chan C."/>
        </authorList>
    </citation>
    <scope>NUCLEOTIDE SEQUENCE</scope>
</reference>
<protein>
    <submittedName>
        <fullName evidence="1">Kidins220 protein</fullName>
    </submittedName>
</protein>
<organism evidence="1 2">
    <name type="scientific">Symbiodinium natans</name>
    <dbReference type="NCBI Taxonomy" id="878477"/>
    <lineage>
        <taxon>Eukaryota</taxon>
        <taxon>Sar</taxon>
        <taxon>Alveolata</taxon>
        <taxon>Dinophyceae</taxon>
        <taxon>Suessiales</taxon>
        <taxon>Symbiodiniaceae</taxon>
        <taxon>Symbiodinium</taxon>
    </lineage>
</organism>
<dbReference type="OrthoDB" id="447970at2759"/>
<dbReference type="Proteomes" id="UP000604046">
    <property type="component" value="Unassembled WGS sequence"/>
</dbReference>